<protein>
    <submittedName>
        <fullName evidence="2">Uncharacterized protein</fullName>
    </submittedName>
</protein>
<evidence type="ECO:0000256" key="1">
    <source>
        <dbReference type="SAM" id="MobiDB-lite"/>
    </source>
</evidence>
<dbReference type="AlphaFoldDB" id="A0AAN7XMX2"/>
<keyword evidence="3" id="KW-1185">Reference proteome</keyword>
<evidence type="ECO:0000313" key="3">
    <source>
        <dbReference type="Proteomes" id="UP001346869"/>
    </source>
</evidence>
<feature type="region of interest" description="Disordered" evidence="1">
    <location>
        <begin position="1"/>
        <end position="39"/>
    </location>
</feature>
<dbReference type="InterPro" id="IPR022179">
    <property type="entry name" value="CFAP276"/>
</dbReference>
<evidence type="ECO:0000313" key="2">
    <source>
        <dbReference type="EMBL" id="KAK5863490.1"/>
    </source>
</evidence>
<sequence length="133" mass="15805">MSGRNPFPSTNGFTLSGSRSHQRKAYDRPTHIAQTEQPWSRLHDTATFASSRQSIMHYEHKAPKDSLDFQLRSVYDHHKDFFWGKNQMLYQKETVSEGQRKQENSKKDMLEKKQEEEMIVWVDPQRRSVYSIK</sequence>
<dbReference type="Proteomes" id="UP001346869">
    <property type="component" value="Unassembled WGS sequence"/>
</dbReference>
<gene>
    <name evidence="2" type="ORF">PBY51_000518</name>
</gene>
<dbReference type="EMBL" id="JAUZQC010000011">
    <property type="protein sequence ID" value="KAK5863490.1"/>
    <property type="molecule type" value="Genomic_DNA"/>
</dbReference>
<comment type="caution">
    <text evidence="2">The sequence shown here is derived from an EMBL/GenBank/DDBJ whole genome shotgun (WGS) entry which is preliminary data.</text>
</comment>
<name>A0AAN7XMX2_ELEMC</name>
<reference evidence="2 3" key="1">
    <citation type="journal article" date="2023" name="Genes (Basel)">
        <title>Chromosome-Level Genome Assembly and Circadian Gene Repertoire of the Patagonia Blennie Eleginops maclovinus-The Closest Ancestral Proxy of Antarctic Cryonotothenioids.</title>
        <authorList>
            <person name="Cheng C.C."/>
            <person name="Rivera-Colon A.G."/>
            <person name="Minhas B.F."/>
            <person name="Wilson L."/>
            <person name="Rayamajhi N."/>
            <person name="Vargas-Chacoff L."/>
            <person name="Catchen J.M."/>
        </authorList>
    </citation>
    <scope>NUCLEOTIDE SEQUENCE [LARGE SCALE GENOMIC DNA]</scope>
    <source>
        <strain evidence="2">JMC-PN-2008</strain>
    </source>
</reference>
<proteinExistence type="predicted"/>
<dbReference type="Pfam" id="PF12494">
    <property type="entry name" value="DUF3695"/>
    <property type="match status" value="1"/>
</dbReference>
<feature type="compositionally biased region" description="Basic and acidic residues" evidence="1">
    <location>
        <begin position="94"/>
        <end position="114"/>
    </location>
</feature>
<accession>A0AAN7XMX2</accession>
<feature type="region of interest" description="Disordered" evidence="1">
    <location>
        <begin position="93"/>
        <end position="114"/>
    </location>
</feature>
<organism evidence="2 3">
    <name type="scientific">Eleginops maclovinus</name>
    <name type="common">Patagonian blennie</name>
    <name type="synonym">Eleginus maclovinus</name>
    <dbReference type="NCBI Taxonomy" id="56733"/>
    <lineage>
        <taxon>Eukaryota</taxon>
        <taxon>Metazoa</taxon>
        <taxon>Chordata</taxon>
        <taxon>Craniata</taxon>
        <taxon>Vertebrata</taxon>
        <taxon>Euteleostomi</taxon>
        <taxon>Actinopterygii</taxon>
        <taxon>Neopterygii</taxon>
        <taxon>Teleostei</taxon>
        <taxon>Neoteleostei</taxon>
        <taxon>Acanthomorphata</taxon>
        <taxon>Eupercaria</taxon>
        <taxon>Perciformes</taxon>
        <taxon>Notothenioidei</taxon>
        <taxon>Eleginopidae</taxon>
        <taxon>Eleginops</taxon>
    </lineage>
</organism>
<reference evidence="2 3" key="2">
    <citation type="journal article" date="2023" name="Mol. Biol. Evol.">
        <title>Genomics of Secondarily Temperate Adaptation in the Only Non-Antarctic Icefish.</title>
        <authorList>
            <person name="Rivera-Colon A.G."/>
            <person name="Rayamajhi N."/>
            <person name="Minhas B.F."/>
            <person name="Madrigal G."/>
            <person name="Bilyk K.T."/>
            <person name="Yoon V."/>
            <person name="Hune M."/>
            <person name="Gregory S."/>
            <person name="Cheng C.H.C."/>
            <person name="Catchen J.M."/>
        </authorList>
    </citation>
    <scope>NUCLEOTIDE SEQUENCE [LARGE SCALE GENOMIC DNA]</scope>
    <source>
        <strain evidence="2">JMC-PN-2008</strain>
    </source>
</reference>
<feature type="compositionally biased region" description="Polar residues" evidence="1">
    <location>
        <begin position="7"/>
        <end position="19"/>
    </location>
</feature>